<protein>
    <submittedName>
        <fullName evidence="2">Single-stranded DNA-binding protein B</fullName>
    </submittedName>
</protein>
<dbReference type="AlphaFoldDB" id="A0A645EA98"/>
<gene>
    <name evidence="2" type="primary">ssbB_1</name>
    <name evidence="2" type="ORF">SDC9_145744</name>
</gene>
<dbReference type="Gene3D" id="2.40.50.140">
    <property type="entry name" value="Nucleic acid-binding proteins"/>
    <property type="match status" value="1"/>
</dbReference>
<name>A0A645EA98_9ZZZZ</name>
<accession>A0A645EA98</accession>
<dbReference type="GO" id="GO:0003697">
    <property type="term" value="F:single-stranded DNA binding"/>
    <property type="evidence" value="ECO:0007669"/>
    <property type="project" value="InterPro"/>
</dbReference>
<evidence type="ECO:0000313" key="2">
    <source>
        <dbReference type="EMBL" id="MPM98556.1"/>
    </source>
</evidence>
<reference evidence="2" key="1">
    <citation type="submission" date="2019-08" db="EMBL/GenBank/DDBJ databases">
        <authorList>
            <person name="Kucharzyk K."/>
            <person name="Murdoch R.W."/>
            <person name="Higgins S."/>
            <person name="Loffler F."/>
        </authorList>
    </citation>
    <scope>NUCLEOTIDE SEQUENCE</scope>
</reference>
<sequence>MLNQVILVGRIIEEPIVKEFGNNNQMAVVLVEVERLVNNADKEKTYDVFQIILWKNMMQNYLELCEAGKIIGVKGRLQANNFITKEKNKFYSCDIVAEKISLLNPN</sequence>
<dbReference type="EMBL" id="VSSQ01044707">
    <property type="protein sequence ID" value="MPM98556.1"/>
    <property type="molecule type" value="Genomic_DNA"/>
</dbReference>
<dbReference type="Pfam" id="PF00436">
    <property type="entry name" value="SSB"/>
    <property type="match status" value="1"/>
</dbReference>
<proteinExistence type="predicted"/>
<evidence type="ECO:0000256" key="1">
    <source>
        <dbReference type="ARBA" id="ARBA00023125"/>
    </source>
</evidence>
<dbReference type="PROSITE" id="PS50935">
    <property type="entry name" value="SSB"/>
    <property type="match status" value="1"/>
</dbReference>
<dbReference type="SUPFAM" id="SSF50249">
    <property type="entry name" value="Nucleic acid-binding proteins"/>
    <property type="match status" value="1"/>
</dbReference>
<organism evidence="2">
    <name type="scientific">bioreactor metagenome</name>
    <dbReference type="NCBI Taxonomy" id="1076179"/>
    <lineage>
        <taxon>unclassified sequences</taxon>
        <taxon>metagenomes</taxon>
        <taxon>ecological metagenomes</taxon>
    </lineage>
</organism>
<dbReference type="InterPro" id="IPR000424">
    <property type="entry name" value="Primosome_PriB/ssb"/>
</dbReference>
<dbReference type="InterPro" id="IPR012340">
    <property type="entry name" value="NA-bd_OB-fold"/>
</dbReference>
<keyword evidence="1 2" id="KW-0238">DNA-binding</keyword>
<comment type="caution">
    <text evidence="2">The sequence shown here is derived from an EMBL/GenBank/DDBJ whole genome shotgun (WGS) entry which is preliminary data.</text>
</comment>